<protein>
    <recommendedName>
        <fullName evidence="3">Lambda family phage tail tape measure protein</fullName>
    </recommendedName>
</protein>
<gene>
    <name evidence="1" type="ORF">EV668_3446</name>
</gene>
<comment type="caution">
    <text evidence="1">The sequence shown here is derived from an EMBL/GenBank/DDBJ whole genome shotgun (WGS) entry which is preliminary data.</text>
</comment>
<dbReference type="AlphaFoldDB" id="A0A4R7BTY3"/>
<evidence type="ECO:0000313" key="2">
    <source>
        <dbReference type="Proteomes" id="UP000295122"/>
    </source>
</evidence>
<keyword evidence="2" id="KW-1185">Reference proteome</keyword>
<evidence type="ECO:0000313" key="1">
    <source>
        <dbReference type="EMBL" id="TDR88961.1"/>
    </source>
</evidence>
<dbReference type="Proteomes" id="UP000295122">
    <property type="component" value="Unassembled WGS sequence"/>
</dbReference>
<reference evidence="1 2" key="1">
    <citation type="submission" date="2019-03" db="EMBL/GenBank/DDBJ databases">
        <title>Genomic Encyclopedia of Type Strains, Phase IV (KMG-IV): sequencing the most valuable type-strain genomes for metagenomic binning, comparative biology and taxonomic classification.</title>
        <authorList>
            <person name="Goeker M."/>
        </authorList>
    </citation>
    <scope>NUCLEOTIDE SEQUENCE [LARGE SCALE GENOMIC DNA]</scope>
    <source>
        <strain evidence="1 2">DSM 25903</strain>
    </source>
</reference>
<organism evidence="1 2">
    <name type="scientific">Enterovirga rhinocerotis</name>
    <dbReference type="NCBI Taxonomy" id="1339210"/>
    <lineage>
        <taxon>Bacteria</taxon>
        <taxon>Pseudomonadati</taxon>
        <taxon>Pseudomonadota</taxon>
        <taxon>Alphaproteobacteria</taxon>
        <taxon>Hyphomicrobiales</taxon>
        <taxon>Methylobacteriaceae</taxon>
        <taxon>Enterovirga</taxon>
    </lineage>
</organism>
<name>A0A4R7BTY3_9HYPH</name>
<sequence>MDQQDTLRSFEKQARQLETLDRLAQRFGSTLSGALSAGTSSGRDLSSVLDRIGATLASTLARGLGSGASSAFETLLKGAAQSLVSSLGSIGFGGLLPFGRGGVVAGGTVQPFAEGGIIAAPTYFPMRGRLGLMGERGAEAIMPLARGPDGRLGVQAGGGAAPQVHVTIQAADLPSFRGSEAQIAAALARAVARGRRAL</sequence>
<accession>A0A4R7BTY3</accession>
<evidence type="ECO:0008006" key="3">
    <source>
        <dbReference type="Google" id="ProtNLM"/>
    </source>
</evidence>
<dbReference type="EMBL" id="SNZR01000014">
    <property type="protein sequence ID" value="TDR88961.1"/>
    <property type="molecule type" value="Genomic_DNA"/>
</dbReference>
<proteinExistence type="predicted"/>